<evidence type="ECO:0000313" key="1">
    <source>
        <dbReference type="EMBL" id="KAB0682013.1"/>
    </source>
</evidence>
<reference evidence="1 2" key="1">
    <citation type="submission" date="2019-09" db="EMBL/GenBank/DDBJ databases">
        <title>YIM 132180 draft genome.</title>
        <authorList>
            <person name="Zhang K."/>
        </authorList>
    </citation>
    <scope>NUCLEOTIDE SEQUENCE [LARGE SCALE GENOMIC DNA]</scope>
    <source>
        <strain evidence="1 2">YIM 132180</strain>
    </source>
</reference>
<dbReference type="RefSeq" id="WP_150968273.1">
    <property type="nucleotide sequence ID" value="NZ_VZDO01000002.1"/>
</dbReference>
<sequence length="144" mass="15934">MKRLKAGNFGGGQFGFMFSKPGEDVDTALYTRLVLTDGQQLKRVVASGRFSFTVDESHVEDTAGYETSIINVAATVYLDKAYAALPLLYVTYWLDIALEGQTVRIVPGMSKNRFRGDRYELEGLYVFVGHAESRGGGGHYHVLN</sequence>
<dbReference type="EMBL" id="VZDO01000002">
    <property type="protein sequence ID" value="KAB0682013.1"/>
    <property type="molecule type" value="Genomic_DNA"/>
</dbReference>
<dbReference type="AlphaFoldDB" id="A0A7V7PSI2"/>
<proteinExistence type="predicted"/>
<dbReference type="Proteomes" id="UP000432089">
    <property type="component" value="Unassembled WGS sequence"/>
</dbReference>
<accession>A0A7V7PSI2</accession>
<organism evidence="1 2">
    <name type="scientific">Plantimonas leprariae</name>
    <dbReference type="NCBI Taxonomy" id="2615207"/>
    <lineage>
        <taxon>Bacteria</taxon>
        <taxon>Pseudomonadati</taxon>
        <taxon>Pseudomonadota</taxon>
        <taxon>Alphaproteobacteria</taxon>
        <taxon>Hyphomicrobiales</taxon>
        <taxon>Aurantimonadaceae</taxon>
        <taxon>Plantimonas</taxon>
    </lineage>
</organism>
<name>A0A7V7PSI2_9HYPH</name>
<evidence type="ECO:0000313" key="2">
    <source>
        <dbReference type="Proteomes" id="UP000432089"/>
    </source>
</evidence>
<keyword evidence="2" id="KW-1185">Reference proteome</keyword>
<comment type="caution">
    <text evidence="1">The sequence shown here is derived from an EMBL/GenBank/DDBJ whole genome shotgun (WGS) entry which is preliminary data.</text>
</comment>
<protein>
    <submittedName>
        <fullName evidence="1">Uncharacterized protein</fullName>
    </submittedName>
</protein>
<gene>
    <name evidence="1" type="ORF">F6X38_04190</name>
</gene>